<sequence>RSLVSPRTASETAFVRWCFSSTSALPFALLLPPHKGTQRVVIPSPLASPPKVGSEVEPSHYHYFFF</sequence>
<evidence type="ECO:0000313" key="2">
    <source>
        <dbReference type="Proteomes" id="UP000015106"/>
    </source>
</evidence>
<protein>
    <submittedName>
        <fullName evidence="1">Uncharacterized protein</fullName>
    </submittedName>
</protein>
<keyword evidence="2" id="KW-1185">Reference proteome</keyword>
<dbReference type="Gramene" id="TuG1812G0100003004.01.T01">
    <property type="protein sequence ID" value="TuG1812G0100003004.01.T01.cds404219"/>
    <property type="gene ID" value="TuG1812G0100003004.01"/>
</dbReference>
<name>A0A8R7K250_TRIUA</name>
<evidence type="ECO:0000313" key="1">
    <source>
        <dbReference type="EnsemblPlants" id="TuG1812G0100003004.01.T01.cds404219"/>
    </source>
</evidence>
<reference evidence="1" key="3">
    <citation type="submission" date="2022-06" db="UniProtKB">
        <authorList>
            <consortium name="EnsemblPlants"/>
        </authorList>
    </citation>
    <scope>IDENTIFICATION</scope>
</reference>
<reference evidence="1" key="2">
    <citation type="submission" date="2018-03" db="EMBL/GenBank/DDBJ databases">
        <title>The Triticum urartu genome reveals the dynamic nature of wheat genome evolution.</title>
        <authorList>
            <person name="Ling H."/>
            <person name="Ma B."/>
            <person name="Shi X."/>
            <person name="Liu H."/>
            <person name="Dong L."/>
            <person name="Sun H."/>
            <person name="Cao Y."/>
            <person name="Gao Q."/>
            <person name="Zheng S."/>
            <person name="Li Y."/>
            <person name="Yu Y."/>
            <person name="Du H."/>
            <person name="Qi M."/>
            <person name="Li Y."/>
            <person name="Yu H."/>
            <person name="Cui Y."/>
            <person name="Wang N."/>
            <person name="Chen C."/>
            <person name="Wu H."/>
            <person name="Zhao Y."/>
            <person name="Zhang J."/>
            <person name="Li Y."/>
            <person name="Zhou W."/>
            <person name="Zhang B."/>
            <person name="Hu W."/>
            <person name="Eijk M."/>
            <person name="Tang J."/>
            <person name="Witsenboer H."/>
            <person name="Zhao S."/>
            <person name="Li Z."/>
            <person name="Zhang A."/>
            <person name="Wang D."/>
            <person name="Liang C."/>
        </authorList>
    </citation>
    <scope>NUCLEOTIDE SEQUENCE [LARGE SCALE GENOMIC DNA]</scope>
    <source>
        <strain evidence="1">cv. G1812</strain>
    </source>
</reference>
<accession>A0A8R7K250</accession>
<proteinExistence type="predicted"/>
<dbReference type="AlphaFoldDB" id="A0A8R7K250"/>
<reference evidence="2" key="1">
    <citation type="journal article" date="2013" name="Nature">
        <title>Draft genome of the wheat A-genome progenitor Triticum urartu.</title>
        <authorList>
            <person name="Ling H.Q."/>
            <person name="Zhao S."/>
            <person name="Liu D."/>
            <person name="Wang J."/>
            <person name="Sun H."/>
            <person name="Zhang C."/>
            <person name="Fan H."/>
            <person name="Li D."/>
            <person name="Dong L."/>
            <person name="Tao Y."/>
            <person name="Gao C."/>
            <person name="Wu H."/>
            <person name="Li Y."/>
            <person name="Cui Y."/>
            <person name="Guo X."/>
            <person name="Zheng S."/>
            <person name="Wang B."/>
            <person name="Yu K."/>
            <person name="Liang Q."/>
            <person name="Yang W."/>
            <person name="Lou X."/>
            <person name="Chen J."/>
            <person name="Feng M."/>
            <person name="Jian J."/>
            <person name="Zhang X."/>
            <person name="Luo G."/>
            <person name="Jiang Y."/>
            <person name="Liu J."/>
            <person name="Wang Z."/>
            <person name="Sha Y."/>
            <person name="Zhang B."/>
            <person name="Wu H."/>
            <person name="Tang D."/>
            <person name="Shen Q."/>
            <person name="Xue P."/>
            <person name="Zou S."/>
            <person name="Wang X."/>
            <person name="Liu X."/>
            <person name="Wang F."/>
            <person name="Yang Y."/>
            <person name="An X."/>
            <person name="Dong Z."/>
            <person name="Zhang K."/>
            <person name="Zhang X."/>
            <person name="Luo M.C."/>
            <person name="Dvorak J."/>
            <person name="Tong Y."/>
            <person name="Wang J."/>
            <person name="Yang H."/>
            <person name="Li Z."/>
            <person name="Wang D."/>
            <person name="Zhang A."/>
            <person name="Wang J."/>
        </authorList>
    </citation>
    <scope>NUCLEOTIDE SEQUENCE</scope>
    <source>
        <strain evidence="2">cv. G1812</strain>
    </source>
</reference>
<dbReference type="EnsemblPlants" id="TuG1812G0100003004.01.T01">
    <property type="protein sequence ID" value="TuG1812G0100003004.01.T01.cds404219"/>
    <property type="gene ID" value="TuG1812G0100003004.01"/>
</dbReference>
<organism evidence="1 2">
    <name type="scientific">Triticum urartu</name>
    <name type="common">Red wild einkorn</name>
    <name type="synonym">Crithodium urartu</name>
    <dbReference type="NCBI Taxonomy" id="4572"/>
    <lineage>
        <taxon>Eukaryota</taxon>
        <taxon>Viridiplantae</taxon>
        <taxon>Streptophyta</taxon>
        <taxon>Embryophyta</taxon>
        <taxon>Tracheophyta</taxon>
        <taxon>Spermatophyta</taxon>
        <taxon>Magnoliopsida</taxon>
        <taxon>Liliopsida</taxon>
        <taxon>Poales</taxon>
        <taxon>Poaceae</taxon>
        <taxon>BOP clade</taxon>
        <taxon>Pooideae</taxon>
        <taxon>Triticodae</taxon>
        <taxon>Triticeae</taxon>
        <taxon>Triticinae</taxon>
        <taxon>Triticum</taxon>
    </lineage>
</organism>
<dbReference type="Proteomes" id="UP000015106">
    <property type="component" value="Chromosome 1"/>
</dbReference>